<dbReference type="InterPro" id="IPR003111">
    <property type="entry name" value="Lon_prtase_N"/>
</dbReference>
<dbReference type="Pfam" id="PF00097">
    <property type="entry name" value="zf-C3HC4"/>
    <property type="match status" value="1"/>
</dbReference>
<dbReference type="InterPro" id="IPR018957">
    <property type="entry name" value="Znf_C3HC4_RING-type"/>
</dbReference>
<evidence type="ECO:0000256" key="2">
    <source>
        <dbReference type="ARBA" id="ARBA00022771"/>
    </source>
</evidence>
<dbReference type="GO" id="GO:0008270">
    <property type="term" value="F:zinc ion binding"/>
    <property type="evidence" value="ECO:0007669"/>
    <property type="project" value="UniProtKB-KW"/>
</dbReference>
<proteinExistence type="predicted"/>
<feature type="domain" description="RING-type" evidence="5">
    <location>
        <begin position="322"/>
        <end position="359"/>
    </location>
</feature>
<dbReference type="GO" id="GO:0061630">
    <property type="term" value="F:ubiquitin protein ligase activity"/>
    <property type="evidence" value="ECO:0007669"/>
    <property type="project" value="TreeGrafter"/>
</dbReference>
<dbReference type="InterPro" id="IPR017907">
    <property type="entry name" value="Znf_RING_CS"/>
</dbReference>
<feature type="domain" description="RING-type" evidence="5">
    <location>
        <begin position="45"/>
        <end position="86"/>
    </location>
</feature>
<keyword evidence="3" id="KW-0862">Zinc</keyword>
<organism evidence="7">
    <name type="scientific">Xenopsylla cheopis</name>
    <name type="common">Oriental rat flea</name>
    <name type="synonym">Pulex cheopis</name>
    <dbReference type="NCBI Taxonomy" id="163159"/>
    <lineage>
        <taxon>Eukaryota</taxon>
        <taxon>Metazoa</taxon>
        <taxon>Ecdysozoa</taxon>
        <taxon>Arthropoda</taxon>
        <taxon>Hexapoda</taxon>
        <taxon>Insecta</taxon>
        <taxon>Pterygota</taxon>
        <taxon>Neoptera</taxon>
        <taxon>Endopterygota</taxon>
        <taxon>Siphonaptera</taxon>
        <taxon>Pulicidae</taxon>
        <taxon>Xenopsyllinae</taxon>
        <taxon>Xenopsylla</taxon>
    </lineage>
</organism>
<keyword evidence="2 4" id="KW-0863">Zinc-finger</keyword>
<name>A0A6M2DZL5_XENCH</name>
<dbReference type="SMART" id="SM00184">
    <property type="entry name" value="RING"/>
    <property type="match status" value="2"/>
</dbReference>
<dbReference type="Pfam" id="PF02190">
    <property type="entry name" value="LON_substr_bdg"/>
    <property type="match status" value="1"/>
</dbReference>
<evidence type="ECO:0000259" key="5">
    <source>
        <dbReference type="PROSITE" id="PS50089"/>
    </source>
</evidence>
<dbReference type="InterPro" id="IPR011990">
    <property type="entry name" value="TPR-like_helical_dom_sf"/>
</dbReference>
<dbReference type="PROSITE" id="PS50089">
    <property type="entry name" value="ZF_RING_2"/>
    <property type="match status" value="2"/>
</dbReference>
<dbReference type="Pfam" id="PF13920">
    <property type="entry name" value="zf-C3HC4_3"/>
    <property type="match status" value="1"/>
</dbReference>
<dbReference type="InterPro" id="IPR015947">
    <property type="entry name" value="PUA-like_sf"/>
</dbReference>
<dbReference type="PANTHER" id="PTHR23327">
    <property type="entry name" value="RING FINGER PROTEIN 127"/>
    <property type="match status" value="1"/>
</dbReference>
<dbReference type="SMART" id="SM00464">
    <property type="entry name" value="LON"/>
    <property type="match status" value="1"/>
</dbReference>
<dbReference type="Gene3D" id="2.30.130.40">
    <property type="entry name" value="LON domain-like"/>
    <property type="match status" value="1"/>
</dbReference>
<dbReference type="InterPro" id="IPR013083">
    <property type="entry name" value="Znf_RING/FYVE/PHD"/>
</dbReference>
<sequence length="660" mass="73874">MRDAAEALARCLLTSSLMHPARCRQSVSPRSDESVRICDDSDLTCARCSGVLVDAVTAQCGHSFCGRCVIPNTTSLSFKDQQCPRCGSFCSGLGDDTNVLEPDILVRSLVERFWSSEIKAASLVPEVERQLDAGNNERALRLCDEGLQHAPEYSPLLAQRSSVFARLGDFRRSLQDADNIVRLRPTWPLGYYRRGVALTGLGLTEDALVAHCVGASLDSDPFVTTGEASELLHRLLSPVVPQTASQTCDRLSHRRCSLRSAVAGSFRKKLAYSATGNIRQLGPLRGLIRRLRQELDKSSSLTPKPLLKLNDPQTIEQSDFDCVLCCRTLLNPAVTPCGHTYCRTCLERCLDYSPSCPLCMRPLSDYLSLGRRPSTKFLEAAMRQLIPHQYFARKMEEETQNEARLPVFVCTTAYPTVPCPLFVSEPRYRLMVRRCIESGSRRFGIASCLDDPRLGSRSKLADFGTLLEVRDYVLLSNGSSILTAIGSKRFRIVERDEKDGYDLARVEFIKDEPVTRKKELRYLHDRVREEAMKWFRQMAKNLRAEIRRSFGEIPDVEEDWMTLSDGPAWAWWILAILPLGPQLQVGVLSATSLEKRLRAIDKTLEYIRSPRRTVETKRVGEAGTNGRDVVVTNAGNDIWQTSSTASCQTATESDLTSMDL</sequence>
<evidence type="ECO:0000256" key="4">
    <source>
        <dbReference type="PROSITE-ProRule" id="PRU00175"/>
    </source>
</evidence>
<dbReference type="AlphaFoldDB" id="A0A6M2DZL5"/>
<keyword evidence="1" id="KW-0479">Metal-binding</keyword>
<dbReference type="InterPro" id="IPR001841">
    <property type="entry name" value="Znf_RING"/>
</dbReference>
<accession>A0A6M2DZL5</accession>
<dbReference type="CDD" id="cd16514">
    <property type="entry name" value="RING-HC_LONFs_rpt2"/>
    <property type="match status" value="1"/>
</dbReference>
<dbReference type="PROSITE" id="PS00518">
    <property type="entry name" value="ZF_RING_1"/>
    <property type="match status" value="2"/>
</dbReference>
<protein>
    <submittedName>
        <fullName evidence="7">Putative e3 ubiquitin ligase</fullName>
    </submittedName>
</protein>
<evidence type="ECO:0000313" key="7">
    <source>
        <dbReference type="EMBL" id="NOV50508.1"/>
    </source>
</evidence>
<evidence type="ECO:0000256" key="3">
    <source>
        <dbReference type="ARBA" id="ARBA00022833"/>
    </source>
</evidence>
<dbReference type="SUPFAM" id="SSF88697">
    <property type="entry name" value="PUA domain-like"/>
    <property type="match status" value="1"/>
</dbReference>
<dbReference type="SUPFAM" id="SSF57850">
    <property type="entry name" value="RING/U-box"/>
    <property type="match status" value="2"/>
</dbReference>
<dbReference type="GO" id="GO:0005737">
    <property type="term" value="C:cytoplasm"/>
    <property type="evidence" value="ECO:0007669"/>
    <property type="project" value="UniProtKB-ARBA"/>
</dbReference>
<dbReference type="GO" id="GO:0005634">
    <property type="term" value="C:nucleus"/>
    <property type="evidence" value="ECO:0007669"/>
    <property type="project" value="UniProtKB-ARBA"/>
</dbReference>
<dbReference type="PROSITE" id="PS51787">
    <property type="entry name" value="LON_N"/>
    <property type="match status" value="1"/>
</dbReference>
<dbReference type="SUPFAM" id="SSF48452">
    <property type="entry name" value="TPR-like"/>
    <property type="match status" value="1"/>
</dbReference>
<evidence type="ECO:0000256" key="1">
    <source>
        <dbReference type="ARBA" id="ARBA00022723"/>
    </source>
</evidence>
<dbReference type="Gene3D" id="1.25.40.10">
    <property type="entry name" value="Tetratricopeptide repeat domain"/>
    <property type="match status" value="1"/>
</dbReference>
<dbReference type="Gene3D" id="3.30.40.10">
    <property type="entry name" value="Zinc/RING finger domain, C3HC4 (zinc finger)"/>
    <property type="match status" value="2"/>
</dbReference>
<dbReference type="PANTHER" id="PTHR23327:SF42">
    <property type="entry name" value="LON PEPTIDASE N-TERMINAL DOMAIN AND RING FINGER PROTEIN C14F5.10C"/>
    <property type="match status" value="1"/>
</dbReference>
<dbReference type="InterPro" id="IPR046336">
    <property type="entry name" value="Lon_prtase_N_sf"/>
</dbReference>
<dbReference type="EMBL" id="GIIL01006782">
    <property type="protein sequence ID" value="NOV50508.1"/>
    <property type="molecule type" value="Transcribed_RNA"/>
</dbReference>
<evidence type="ECO:0000259" key="6">
    <source>
        <dbReference type="PROSITE" id="PS51787"/>
    </source>
</evidence>
<feature type="domain" description="Lon N-terminal" evidence="6">
    <location>
        <begin position="402"/>
        <end position="608"/>
    </location>
</feature>
<reference evidence="7" key="1">
    <citation type="submission" date="2020-03" db="EMBL/GenBank/DDBJ databases">
        <title>Transcriptomic Profiling of the Digestive Tract of the Rat Flea, Xenopsylla cheopis, Following Blood Feeding and Infection with Yersinia pestis.</title>
        <authorList>
            <person name="Bland D.M."/>
            <person name="Martens C.A."/>
            <person name="Virtaneva K."/>
            <person name="Kanakabandi K."/>
            <person name="Long D."/>
            <person name="Rosenke R."/>
            <person name="Saturday G.A."/>
            <person name="Hoyt F.H."/>
            <person name="Bruno D.P."/>
            <person name="Ribeiro J.M.C."/>
            <person name="Hinnebusch J."/>
        </authorList>
    </citation>
    <scope>NUCLEOTIDE SEQUENCE</scope>
</reference>